<dbReference type="Proteomes" id="UP001214576">
    <property type="component" value="Unassembled WGS sequence"/>
</dbReference>
<keyword evidence="2" id="KW-0812">Transmembrane</keyword>
<accession>A0AAD4TZI5</accession>
<keyword evidence="3" id="KW-0732">Signal</keyword>
<dbReference type="GO" id="GO:0043066">
    <property type="term" value="P:negative regulation of apoptotic process"/>
    <property type="evidence" value="ECO:0007669"/>
    <property type="project" value="InterPro"/>
</dbReference>
<reference evidence="4" key="1">
    <citation type="submission" date="2022-03" db="EMBL/GenBank/DDBJ databases">
        <title>Genomic analyses of argali, domestic sheep and their hybrids provide insights into chromosomal evolution, heterosis and genetic basis of agronomic traits.</title>
        <authorList>
            <person name="Li M."/>
        </authorList>
    </citation>
    <scope>NUCLEOTIDE SEQUENCE</scope>
    <source>
        <strain evidence="4">CAU-MHL-2022a</strain>
        <tissue evidence="4">Skin</tissue>
    </source>
</reference>
<dbReference type="GO" id="GO:0009897">
    <property type="term" value="C:external side of plasma membrane"/>
    <property type="evidence" value="ECO:0007669"/>
    <property type="project" value="TreeGrafter"/>
</dbReference>
<evidence type="ECO:0000313" key="4">
    <source>
        <dbReference type="EMBL" id="KAI4536798.1"/>
    </source>
</evidence>
<evidence type="ECO:0000256" key="2">
    <source>
        <dbReference type="SAM" id="Phobius"/>
    </source>
</evidence>
<name>A0AAD4TZI5_OVIAM</name>
<evidence type="ECO:0000256" key="3">
    <source>
        <dbReference type="SAM" id="SignalP"/>
    </source>
</evidence>
<keyword evidence="5" id="KW-1185">Reference proteome</keyword>
<feature type="chain" id="PRO_5041924729" description="Tumor necrosis factor receptor superfamily member 18" evidence="3">
    <location>
        <begin position="23"/>
        <end position="269"/>
    </location>
</feature>
<feature type="signal peptide" evidence="3">
    <location>
        <begin position="1"/>
        <end position="22"/>
    </location>
</feature>
<gene>
    <name evidence="4" type="ORF">MG293_013001</name>
</gene>
<keyword evidence="2" id="KW-1133">Transmembrane helix</keyword>
<evidence type="ECO:0008006" key="6">
    <source>
        <dbReference type="Google" id="ProtNLM"/>
    </source>
</evidence>
<dbReference type="PANTHER" id="PTHR47388">
    <property type="entry name" value="TUMOR NECROSIS FACTOR RECEPTOR SUPERFAMILY MEMBER 18"/>
    <property type="match status" value="1"/>
</dbReference>
<sequence>MGARGARVALCGVALLCALGLGQHPLGDLSCSPGQVLHGTGTDARCCRCAPDKGTCPEPDCQCIQPEFHCGDPQCKSCKYHSCPPGQGVQPEGNFKFGFECVDCAVGTFSGGHEAQRTAAVRRSARVAEGLLRALSVYPSCIQLGFPTLFPGNKTHNAVCSLGLPPTEPPSPLTIVILALAACILALTVTQLSLHIWQLRQQRVWPPGQLCLGEGGVPCLPADRSPSAETQLLEAPPPPPEDSCSCQFPEEERGERLSENKGRQEDLWV</sequence>
<dbReference type="EMBL" id="JAKZEL010000015">
    <property type="protein sequence ID" value="KAI4536798.1"/>
    <property type="molecule type" value="Genomic_DNA"/>
</dbReference>
<organism evidence="4 5">
    <name type="scientific">Ovis ammon polii</name>
    <dbReference type="NCBI Taxonomy" id="230172"/>
    <lineage>
        <taxon>Eukaryota</taxon>
        <taxon>Metazoa</taxon>
        <taxon>Chordata</taxon>
        <taxon>Craniata</taxon>
        <taxon>Vertebrata</taxon>
        <taxon>Euteleostomi</taxon>
        <taxon>Mammalia</taxon>
        <taxon>Eutheria</taxon>
        <taxon>Laurasiatheria</taxon>
        <taxon>Artiodactyla</taxon>
        <taxon>Ruminantia</taxon>
        <taxon>Pecora</taxon>
        <taxon>Bovidae</taxon>
        <taxon>Caprinae</taxon>
        <taxon>Ovis</taxon>
    </lineage>
</organism>
<evidence type="ECO:0000313" key="5">
    <source>
        <dbReference type="Proteomes" id="UP001214576"/>
    </source>
</evidence>
<dbReference type="InterPro" id="IPR022318">
    <property type="entry name" value="TNFR_18"/>
</dbReference>
<dbReference type="CDD" id="cd13417">
    <property type="entry name" value="TNFRSF18"/>
    <property type="match status" value="1"/>
</dbReference>
<proteinExistence type="predicted"/>
<dbReference type="PANTHER" id="PTHR47388:SF1">
    <property type="entry name" value="TUMOR NECROSIS FACTOR RECEPTOR SUPERFAMILY MEMBER 18"/>
    <property type="match status" value="1"/>
</dbReference>
<comment type="caution">
    <text evidence="4">The sequence shown here is derived from an EMBL/GenBank/DDBJ whole genome shotgun (WGS) entry which is preliminary data.</text>
</comment>
<dbReference type="InterPro" id="IPR034018">
    <property type="entry name" value="TNFRSF18_N"/>
</dbReference>
<dbReference type="GO" id="GO:0005031">
    <property type="term" value="F:tumor necrosis factor receptor activity"/>
    <property type="evidence" value="ECO:0007669"/>
    <property type="project" value="InterPro"/>
</dbReference>
<dbReference type="InterPro" id="IPR053107">
    <property type="entry name" value="TNFRSF18"/>
</dbReference>
<feature type="compositionally biased region" description="Basic and acidic residues" evidence="1">
    <location>
        <begin position="250"/>
        <end position="269"/>
    </location>
</feature>
<evidence type="ECO:0000256" key="1">
    <source>
        <dbReference type="SAM" id="MobiDB-lite"/>
    </source>
</evidence>
<dbReference type="PRINTS" id="PR01968">
    <property type="entry name" value="TNFACTORR18"/>
</dbReference>
<dbReference type="AlphaFoldDB" id="A0AAD4TZI5"/>
<feature type="region of interest" description="Disordered" evidence="1">
    <location>
        <begin position="223"/>
        <end position="269"/>
    </location>
</feature>
<feature type="transmembrane region" description="Helical" evidence="2">
    <location>
        <begin position="173"/>
        <end position="194"/>
    </location>
</feature>
<keyword evidence="2" id="KW-0472">Membrane</keyword>
<dbReference type="GO" id="GO:0045785">
    <property type="term" value="P:positive regulation of cell adhesion"/>
    <property type="evidence" value="ECO:0007669"/>
    <property type="project" value="TreeGrafter"/>
</dbReference>
<protein>
    <recommendedName>
        <fullName evidence="6">Tumor necrosis factor receptor superfamily member 18</fullName>
    </recommendedName>
</protein>
<dbReference type="Gene3D" id="2.10.50.10">
    <property type="entry name" value="Tumor Necrosis Factor Receptor, subunit A, domain 2"/>
    <property type="match status" value="1"/>
</dbReference>